<dbReference type="PROSITE" id="PS00973">
    <property type="entry name" value="USP_2"/>
    <property type="match status" value="1"/>
</dbReference>
<evidence type="ECO:0000313" key="12">
    <source>
        <dbReference type="Proteomes" id="UP000823399"/>
    </source>
</evidence>
<dbReference type="EMBL" id="JABBWM010000007">
    <property type="protein sequence ID" value="KAG2115903.1"/>
    <property type="molecule type" value="Genomic_DNA"/>
</dbReference>
<dbReference type="GO" id="GO:0006508">
    <property type="term" value="P:proteolysis"/>
    <property type="evidence" value="ECO:0007669"/>
    <property type="project" value="UniProtKB-KW"/>
</dbReference>
<keyword evidence="9" id="KW-0812">Transmembrane</keyword>
<dbReference type="EC" id="3.4.19.12" evidence="3"/>
<feature type="compositionally biased region" description="Polar residues" evidence="8">
    <location>
        <begin position="652"/>
        <end position="661"/>
    </location>
</feature>
<evidence type="ECO:0000256" key="9">
    <source>
        <dbReference type="SAM" id="Phobius"/>
    </source>
</evidence>
<dbReference type="RefSeq" id="XP_041297282.1">
    <property type="nucleotide sequence ID" value="XM_041435896.1"/>
</dbReference>
<evidence type="ECO:0000313" key="11">
    <source>
        <dbReference type="EMBL" id="KAG2115903.1"/>
    </source>
</evidence>
<gene>
    <name evidence="11" type="ORF">F5147DRAFT_675140</name>
</gene>
<dbReference type="GO" id="GO:0004843">
    <property type="term" value="F:cysteine-type deubiquitinase activity"/>
    <property type="evidence" value="ECO:0007669"/>
    <property type="project" value="UniProtKB-EC"/>
</dbReference>
<evidence type="ECO:0000256" key="2">
    <source>
        <dbReference type="ARBA" id="ARBA00009085"/>
    </source>
</evidence>
<comment type="catalytic activity">
    <reaction evidence="1">
        <text>Thiol-dependent hydrolysis of ester, thioester, amide, peptide and isopeptide bonds formed by the C-terminal Gly of ubiquitin (a 76-residue protein attached to proteins as an intracellular targeting signal).</text>
        <dbReference type="EC" id="3.4.19.12"/>
    </reaction>
</comment>
<feature type="compositionally biased region" description="Polar residues" evidence="8">
    <location>
        <begin position="440"/>
        <end position="451"/>
    </location>
</feature>
<evidence type="ECO:0000256" key="7">
    <source>
        <dbReference type="ARBA" id="ARBA00022807"/>
    </source>
</evidence>
<dbReference type="InterPro" id="IPR001394">
    <property type="entry name" value="Peptidase_C19_UCH"/>
</dbReference>
<dbReference type="InterPro" id="IPR038765">
    <property type="entry name" value="Papain-like_cys_pep_sf"/>
</dbReference>
<dbReference type="PANTHER" id="PTHR24006:SF888">
    <property type="entry name" value="UBIQUITIN CARBOXYL-TERMINAL HYDROLASE 30"/>
    <property type="match status" value="1"/>
</dbReference>
<comment type="similarity">
    <text evidence="2">Belongs to the peptidase C19 family.</text>
</comment>
<feature type="region of interest" description="Disordered" evidence="8">
    <location>
        <begin position="440"/>
        <end position="461"/>
    </location>
</feature>
<feature type="region of interest" description="Disordered" evidence="8">
    <location>
        <begin position="584"/>
        <end position="623"/>
    </location>
</feature>
<dbReference type="GO" id="GO:0016579">
    <property type="term" value="P:protein deubiquitination"/>
    <property type="evidence" value="ECO:0007669"/>
    <property type="project" value="InterPro"/>
</dbReference>
<evidence type="ECO:0000256" key="1">
    <source>
        <dbReference type="ARBA" id="ARBA00000707"/>
    </source>
</evidence>
<proteinExistence type="inferred from homology"/>
<evidence type="ECO:0000256" key="5">
    <source>
        <dbReference type="ARBA" id="ARBA00022786"/>
    </source>
</evidence>
<dbReference type="AlphaFoldDB" id="A0A9P7JYD0"/>
<sequence length="733" mass="81448">MNIQDEFRSWSLALLKDPLFLQITPLAIFVLFPLIVLLFVQTVFSLGSSSPVAWRLAMVFENLSFSLPWNWSSSSGTQQETKKLKKKVLRTRSEQIELNGHARPQHKNDAHDGYYPGLVNISGTYCFMNSTMQAMASLSYLHPYLSYTQAKAIQLDVPSPVVDALLALLQDLNTPRSAYHSIRPLDMIATLVNHSRSKHNSLFSSREHQDAQELFQLVSECIKKEVAAVDNEGQRDRGLGGLSQVRNDVNKEIGKSVFDGLTANRRSCVECGYTEAVMHFAFDSWQLALPRYAASCHLEDCLAEYTKLEMLNDCICRKCSMKATHQRLRQEADRLAAAVIADPTASVSKRKRMKDARKLELKVQSALDHGRLEEEVKGVKLEKVFSRASTKQAMIARPPQVLALHLNRSLSYGHYAAKNTVRILFPEFLDLTPFTTSGNLSTKPSVPISSQPPLLPRSTTPTPTTYAVQRIIYRLSAVVCHYGQHSFGHYVCYRRKPRPVSYGSRRFAPPRLADPLGCDCERCQRYGPVRDDDEAVDSMYRPGRGWLRISDDSVKECGIETVVQEGSGAFMLYYERVVQSRPGIYPHHNSPRSSEETLKPRVNGSTTSVASSLVDGDIVENRGRGVMGPRVVRSVVAGRRSISAARRDRESLSASTPSLMNGSAVPLKANLSQASMSSTSTNSSSLWASAPDIMHIHQRASSSSSSLTARPPGSRHPKSPQPTHPSSVVDQKA</sequence>
<dbReference type="Gene3D" id="3.90.70.10">
    <property type="entry name" value="Cysteine proteinases"/>
    <property type="match status" value="1"/>
</dbReference>
<keyword evidence="9" id="KW-0472">Membrane</keyword>
<reference evidence="11" key="1">
    <citation type="journal article" date="2020" name="New Phytol.">
        <title>Comparative genomics reveals dynamic genome evolution in host specialist ectomycorrhizal fungi.</title>
        <authorList>
            <person name="Lofgren L.A."/>
            <person name="Nguyen N.H."/>
            <person name="Vilgalys R."/>
            <person name="Ruytinx J."/>
            <person name="Liao H.L."/>
            <person name="Branco S."/>
            <person name="Kuo A."/>
            <person name="LaButti K."/>
            <person name="Lipzen A."/>
            <person name="Andreopoulos W."/>
            <person name="Pangilinan J."/>
            <person name="Riley R."/>
            <person name="Hundley H."/>
            <person name="Na H."/>
            <person name="Barry K."/>
            <person name="Grigoriev I.V."/>
            <person name="Stajich J.E."/>
            <person name="Kennedy P.G."/>
        </authorList>
    </citation>
    <scope>NUCLEOTIDE SEQUENCE</scope>
    <source>
        <strain evidence="11">FC423</strain>
    </source>
</reference>
<dbReference type="CDD" id="cd02662">
    <property type="entry name" value="Peptidase_C19F"/>
    <property type="match status" value="1"/>
</dbReference>
<dbReference type="OrthoDB" id="2020758at2759"/>
<feature type="region of interest" description="Disordered" evidence="8">
    <location>
        <begin position="641"/>
        <end position="663"/>
    </location>
</feature>
<organism evidence="11 12">
    <name type="scientific">Suillus discolor</name>
    <dbReference type="NCBI Taxonomy" id="1912936"/>
    <lineage>
        <taxon>Eukaryota</taxon>
        <taxon>Fungi</taxon>
        <taxon>Dikarya</taxon>
        <taxon>Basidiomycota</taxon>
        <taxon>Agaricomycotina</taxon>
        <taxon>Agaricomycetes</taxon>
        <taxon>Agaricomycetidae</taxon>
        <taxon>Boletales</taxon>
        <taxon>Suillineae</taxon>
        <taxon>Suillaceae</taxon>
        <taxon>Suillus</taxon>
    </lineage>
</organism>
<comment type="caution">
    <text evidence="11">The sequence shown here is derived from an EMBL/GenBank/DDBJ whole genome shotgun (WGS) entry which is preliminary data.</text>
</comment>
<dbReference type="InterPro" id="IPR028889">
    <property type="entry name" value="USP"/>
</dbReference>
<protein>
    <recommendedName>
        <fullName evidence="3">ubiquitinyl hydrolase 1</fullName>
        <ecNumber evidence="3">3.4.19.12</ecNumber>
    </recommendedName>
</protein>
<evidence type="ECO:0000256" key="4">
    <source>
        <dbReference type="ARBA" id="ARBA00022670"/>
    </source>
</evidence>
<dbReference type="PROSITE" id="PS50235">
    <property type="entry name" value="USP_3"/>
    <property type="match status" value="1"/>
</dbReference>
<dbReference type="GeneID" id="64698155"/>
<feature type="domain" description="USP" evidence="10">
    <location>
        <begin position="116"/>
        <end position="577"/>
    </location>
</feature>
<accession>A0A9P7JYD0</accession>
<dbReference type="GO" id="GO:0005634">
    <property type="term" value="C:nucleus"/>
    <property type="evidence" value="ECO:0007669"/>
    <property type="project" value="TreeGrafter"/>
</dbReference>
<keyword evidence="12" id="KW-1185">Reference proteome</keyword>
<evidence type="ECO:0000256" key="8">
    <source>
        <dbReference type="SAM" id="MobiDB-lite"/>
    </source>
</evidence>
<dbReference type="Proteomes" id="UP000823399">
    <property type="component" value="Unassembled WGS sequence"/>
</dbReference>
<evidence type="ECO:0000259" key="10">
    <source>
        <dbReference type="PROSITE" id="PS50235"/>
    </source>
</evidence>
<keyword evidence="9" id="KW-1133">Transmembrane helix</keyword>
<feature type="region of interest" description="Disordered" evidence="8">
    <location>
        <begin position="690"/>
        <end position="733"/>
    </location>
</feature>
<keyword evidence="4" id="KW-0645">Protease</keyword>
<dbReference type="GO" id="GO:0005829">
    <property type="term" value="C:cytosol"/>
    <property type="evidence" value="ECO:0007669"/>
    <property type="project" value="TreeGrafter"/>
</dbReference>
<dbReference type="SUPFAM" id="SSF54001">
    <property type="entry name" value="Cysteine proteinases"/>
    <property type="match status" value="1"/>
</dbReference>
<evidence type="ECO:0000256" key="3">
    <source>
        <dbReference type="ARBA" id="ARBA00012759"/>
    </source>
</evidence>
<dbReference type="Pfam" id="PF00443">
    <property type="entry name" value="UCH"/>
    <property type="match status" value="1"/>
</dbReference>
<feature type="transmembrane region" description="Helical" evidence="9">
    <location>
        <begin position="20"/>
        <end position="40"/>
    </location>
</feature>
<feature type="compositionally biased region" description="Polar residues" evidence="8">
    <location>
        <begin position="724"/>
        <end position="733"/>
    </location>
</feature>
<evidence type="ECO:0000256" key="6">
    <source>
        <dbReference type="ARBA" id="ARBA00022801"/>
    </source>
</evidence>
<dbReference type="InterPro" id="IPR018200">
    <property type="entry name" value="USP_CS"/>
</dbReference>
<keyword evidence="7" id="KW-0788">Thiol protease</keyword>
<dbReference type="InterPro" id="IPR050164">
    <property type="entry name" value="Peptidase_C19"/>
</dbReference>
<keyword evidence="6" id="KW-0378">Hydrolase</keyword>
<name>A0A9P7JYD0_9AGAM</name>
<keyword evidence="5" id="KW-0833">Ubl conjugation pathway</keyword>
<dbReference type="PANTHER" id="PTHR24006">
    <property type="entry name" value="UBIQUITIN CARBOXYL-TERMINAL HYDROLASE"/>
    <property type="match status" value="1"/>
</dbReference>